<protein>
    <recommendedName>
        <fullName evidence="2">Luciferase-like monooxygenase</fullName>
    </recommendedName>
</protein>
<dbReference type="KEGG" id="plue:EWM63_06735"/>
<dbReference type="AlphaFoldDB" id="A0A4P6KVC9"/>
<dbReference type="InterPro" id="IPR050766">
    <property type="entry name" value="Bact_Lucif_Oxidored"/>
</dbReference>
<dbReference type="InterPro" id="IPR011251">
    <property type="entry name" value="Luciferase-like_dom"/>
</dbReference>
<dbReference type="Proteomes" id="UP000290637">
    <property type="component" value="Chromosome"/>
</dbReference>
<dbReference type="CDD" id="cd00347">
    <property type="entry name" value="Flavin_utilizing_monoxygenases"/>
    <property type="match status" value="1"/>
</dbReference>
<evidence type="ECO:0000313" key="4">
    <source>
        <dbReference type="EMBL" id="QBE62704.1"/>
    </source>
</evidence>
<dbReference type="RefSeq" id="WP_130185838.1">
    <property type="nucleotide sequence ID" value="NZ_CP035913.1"/>
</dbReference>
<dbReference type="SUPFAM" id="SSF51679">
    <property type="entry name" value="Bacterial luciferase-like"/>
    <property type="match status" value="1"/>
</dbReference>
<dbReference type="PANTHER" id="PTHR30137">
    <property type="entry name" value="LUCIFERASE-LIKE MONOOXYGENASE"/>
    <property type="match status" value="1"/>
</dbReference>
<dbReference type="InterPro" id="IPR036661">
    <property type="entry name" value="Luciferase-like_sf"/>
</dbReference>
<dbReference type="GO" id="GO:0005829">
    <property type="term" value="C:cytosol"/>
    <property type="evidence" value="ECO:0007669"/>
    <property type="project" value="TreeGrafter"/>
</dbReference>
<dbReference type="FunFam" id="3.20.20.30:FF:000002">
    <property type="entry name" value="LLM class flavin-dependent oxidoreductase"/>
    <property type="match status" value="1"/>
</dbReference>
<gene>
    <name evidence="4" type="ORF">EWM63_06735</name>
</gene>
<dbReference type="NCBIfam" id="TIGR03558">
    <property type="entry name" value="oxido_grp_1"/>
    <property type="match status" value="1"/>
</dbReference>
<sequence length="327" mass="35052">MIPLSILDLSPIAEGSHAGESLRNTLELAQHGERWGFNRYWLAEHHGMPGIASAATAVVIAHVAGGTKTIRVGAGGIMLPNHSPLVIAEQFGTLEALFPGRIDLGLGRAPGSDQTTARALRRNLASDADEFPQDVLELQDYMSDSPRQRVLAVPGQGAKVPLWILGSSLFGAQLAAHLGLPYAFASHFAPQMMMQAVAFYRNNFKPSANLARPYVMLGYNVFAADTDEEAQLLATSMQQAFVNLRTGHPSKLPPPVAGYRATLGHAENAMLDSVLSCSAIGSPATVAAQLNAFIASTQPDELMVTSQIHDHRARLRSYEILGDILRG</sequence>
<dbReference type="GO" id="GO:0016705">
    <property type="term" value="F:oxidoreductase activity, acting on paired donors, with incorporation or reduction of molecular oxygen"/>
    <property type="evidence" value="ECO:0007669"/>
    <property type="project" value="InterPro"/>
</dbReference>
<dbReference type="Pfam" id="PF00296">
    <property type="entry name" value="Bac_luciferase"/>
    <property type="match status" value="1"/>
</dbReference>
<comment type="similarity">
    <text evidence="1">To bacterial alkanal monooxygenase alpha and beta chains.</text>
</comment>
<accession>A0A4P6KVC9</accession>
<keyword evidence="5" id="KW-1185">Reference proteome</keyword>
<dbReference type="EMBL" id="CP035913">
    <property type="protein sequence ID" value="QBE62704.1"/>
    <property type="molecule type" value="Genomic_DNA"/>
</dbReference>
<reference evidence="4 5" key="1">
    <citation type="submission" date="2019-02" db="EMBL/GenBank/DDBJ databases">
        <title>Draft Genome Sequences of Six Type Strains of the Genus Massilia.</title>
        <authorList>
            <person name="Miess H."/>
            <person name="Frediansyhah A."/>
            <person name="Gross H."/>
        </authorList>
    </citation>
    <scope>NUCLEOTIDE SEQUENCE [LARGE SCALE GENOMIC DNA]</scope>
    <source>
        <strain evidence="4 5">DSM 17473</strain>
    </source>
</reference>
<evidence type="ECO:0000256" key="1">
    <source>
        <dbReference type="ARBA" id="ARBA00007789"/>
    </source>
</evidence>
<proteinExistence type="predicted"/>
<dbReference type="OrthoDB" id="9780518at2"/>
<dbReference type="PANTHER" id="PTHR30137:SF6">
    <property type="entry name" value="LUCIFERASE-LIKE MONOOXYGENASE"/>
    <property type="match status" value="1"/>
</dbReference>
<evidence type="ECO:0000259" key="3">
    <source>
        <dbReference type="Pfam" id="PF00296"/>
    </source>
</evidence>
<evidence type="ECO:0000313" key="5">
    <source>
        <dbReference type="Proteomes" id="UP000290637"/>
    </source>
</evidence>
<feature type="domain" description="Luciferase-like" evidence="3">
    <location>
        <begin position="5"/>
        <end position="293"/>
    </location>
</feature>
<evidence type="ECO:0000256" key="2">
    <source>
        <dbReference type="ARBA" id="ARBA00074555"/>
    </source>
</evidence>
<name>A0A4P6KVC9_9BURK</name>
<dbReference type="Gene3D" id="3.20.20.30">
    <property type="entry name" value="Luciferase-like domain"/>
    <property type="match status" value="1"/>
</dbReference>
<dbReference type="InterPro" id="IPR019949">
    <property type="entry name" value="CmoO-like"/>
</dbReference>
<organism evidence="4 5">
    <name type="scientific">Pseudoduganella lutea</name>
    <dbReference type="NCBI Taxonomy" id="321985"/>
    <lineage>
        <taxon>Bacteria</taxon>
        <taxon>Pseudomonadati</taxon>
        <taxon>Pseudomonadota</taxon>
        <taxon>Betaproteobacteria</taxon>
        <taxon>Burkholderiales</taxon>
        <taxon>Oxalobacteraceae</taxon>
        <taxon>Telluria group</taxon>
        <taxon>Pseudoduganella</taxon>
    </lineage>
</organism>